<reference evidence="2 3" key="1">
    <citation type="submission" date="2019-03" db="EMBL/GenBank/DDBJ databases">
        <title>First draft genome of Liparis tanakae, snailfish: a comprehensive survey of snailfish specific genes.</title>
        <authorList>
            <person name="Kim W."/>
            <person name="Song I."/>
            <person name="Jeong J.-H."/>
            <person name="Kim D."/>
            <person name="Kim S."/>
            <person name="Ryu S."/>
            <person name="Song J.Y."/>
            <person name="Lee S.K."/>
        </authorList>
    </citation>
    <scope>NUCLEOTIDE SEQUENCE [LARGE SCALE GENOMIC DNA]</scope>
    <source>
        <tissue evidence="2">Muscle</tissue>
    </source>
</reference>
<keyword evidence="3" id="KW-1185">Reference proteome</keyword>
<name>A0A4Z2HDS6_9TELE</name>
<dbReference type="Proteomes" id="UP000314294">
    <property type="component" value="Unassembled WGS sequence"/>
</dbReference>
<organism evidence="2 3">
    <name type="scientific">Liparis tanakae</name>
    <name type="common">Tanaka's snailfish</name>
    <dbReference type="NCBI Taxonomy" id="230148"/>
    <lineage>
        <taxon>Eukaryota</taxon>
        <taxon>Metazoa</taxon>
        <taxon>Chordata</taxon>
        <taxon>Craniata</taxon>
        <taxon>Vertebrata</taxon>
        <taxon>Euteleostomi</taxon>
        <taxon>Actinopterygii</taxon>
        <taxon>Neopterygii</taxon>
        <taxon>Teleostei</taxon>
        <taxon>Neoteleostei</taxon>
        <taxon>Acanthomorphata</taxon>
        <taxon>Eupercaria</taxon>
        <taxon>Perciformes</taxon>
        <taxon>Cottioidei</taxon>
        <taxon>Cottales</taxon>
        <taxon>Liparidae</taxon>
        <taxon>Liparis</taxon>
    </lineage>
</organism>
<comment type="caution">
    <text evidence="2">The sequence shown here is derived from an EMBL/GenBank/DDBJ whole genome shotgun (WGS) entry which is preliminary data.</text>
</comment>
<gene>
    <name evidence="2" type="ORF">EYF80_025925</name>
</gene>
<proteinExistence type="predicted"/>
<protein>
    <submittedName>
        <fullName evidence="2">Uncharacterized protein</fullName>
    </submittedName>
</protein>
<sequence>MVLDSIGVGLIGSTTVEHMYAPDDISSVYGRMGARLSPTPAAIVNGVAADRWSRPSPAPRGRWSSGKALVNIRFSCPCSDSRSHRWFINVSNRSSNRRSVWVVEGFSQICSTGHLWLPTGHLWLPTGHQWFSTRHQWFSTRHQWFSTRDQWFSTRDQWLSTRHRWFSTRHRWFSTRHQWFSHQCIRSRHQCIRSCHQSIRSRHQRIRIRHQRICIRHQCICIRRQWISIHHHFLTLWRLLRLLLPFSSCLLFSQVPIHTDFQAEAKITTVWATMIFRNLFAHQCFSLSLISQCQAMLRSASVPAKILRVFRLRLLASEGMQESDMGFQIFPAIFISRPTTWGDRLGVSGGESSDSDECLNLSGVKLEMSSRSEDSLSGVSEEEPVQELSSLNSPDSSVELKSIRLAVKSLRQVEPCQAQPSPATLDSLTTAKLDQTGPVSTQSLVYLFSHDIQGFVHLRQNDMPRLNEVRCGCRDALPAERIDQLFDQLCAHNRKSHIWLESQEFTTLK</sequence>
<dbReference type="EMBL" id="SRLO01000264">
    <property type="protein sequence ID" value="TNN63866.1"/>
    <property type="molecule type" value="Genomic_DNA"/>
</dbReference>
<accession>A0A4Z2HDS6</accession>
<dbReference type="AlphaFoldDB" id="A0A4Z2HDS6"/>
<evidence type="ECO:0000313" key="3">
    <source>
        <dbReference type="Proteomes" id="UP000314294"/>
    </source>
</evidence>
<feature type="region of interest" description="Disordered" evidence="1">
    <location>
        <begin position="369"/>
        <end position="393"/>
    </location>
</feature>
<evidence type="ECO:0000313" key="2">
    <source>
        <dbReference type="EMBL" id="TNN63866.1"/>
    </source>
</evidence>
<evidence type="ECO:0000256" key="1">
    <source>
        <dbReference type="SAM" id="MobiDB-lite"/>
    </source>
</evidence>
<dbReference type="OrthoDB" id="10675043at2759"/>